<dbReference type="SUPFAM" id="SSF53474">
    <property type="entry name" value="alpha/beta-Hydrolases"/>
    <property type="match status" value="1"/>
</dbReference>
<dbReference type="InterPro" id="IPR000639">
    <property type="entry name" value="Epox_hydrolase-like"/>
</dbReference>
<name>A0ABU7KKW5_9ACTN</name>
<keyword evidence="1 3" id="KW-0378">Hydrolase</keyword>
<dbReference type="InterPro" id="IPR029058">
    <property type="entry name" value="AB_hydrolase_fold"/>
</dbReference>
<accession>A0ABU7KKW5</accession>
<reference evidence="3 4" key="1">
    <citation type="submission" date="2023-07" db="EMBL/GenBank/DDBJ databases">
        <authorList>
            <person name="Girao M."/>
            <person name="Carvalho M.F."/>
        </authorList>
    </citation>
    <scope>NUCLEOTIDE SEQUENCE [LARGE SCALE GENOMIC DNA]</scope>
    <source>
        <strain evidence="3 4">66/93</strain>
    </source>
</reference>
<dbReference type="Proteomes" id="UP001348641">
    <property type="component" value="Unassembled WGS sequence"/>
</dbReference>
<dbReference type="Pfam" id="PF00561">
    <property type="entry name" value="Abhydrolase_1"/>
    <property type="match status" value="1"/>
</dbReference>
<dbReference type="EMBL" id="JAUUCC010000003">
    <property type="protein sequence ID" value="MEE2049332.1"/>
    <property type="molecule type" value="Genomic_DNA"/>
</dbReference>
<comment type="caution">
    <text evidence="3">The sequence shown here is derived from an EMBL/GenBank/DDBJ whole genome shotgun (WGS) entry which is preliminary data.</text>
</comment>
<evidence type="ECO:0000256" key="1">
    <source>
        <dbReference type="ARBA" id="ARBA00022801"/>
    </source>
</evidence>
<dbReference type="RefSeq" id="WP_330156616.1">
    <property type="nucleotide sequence ID" value="NZ_BAAAJA010000010.1"/>
</dbReference>
<dbReference type="PANTHER" id="PTHR43329">
    <property type="entry name" value="EPOXIDE HYDROLASE"/>
    <property type="match status" value="1"/>
</dbReference>
<evidence type="ECO:0000259" key="2">
    <source>
        <dbReference type="Pfam" id="PF00561"/>
    </source>
</evidence>
<dbReference type="PRINTS" id="PR00412">
    <property type="entry name" value="EPOXHYDRLASE"/>
</dbReference>
<evidence type="ECO:0000313" key="3">
    <source>
        <dbReference type="EMBL" id="MEE2049332.1"/>
    </source>
</evidence>
<dbReference type="GO" id="GO:0016787">
    <property type="term" value="F:hydrolase activity"/>
    <property type="evidence" value="ECO:0007669"/>
    <property type="project" value="UniProtKB-KW"/>
</dbReference>
<sequence length="309" mass="33999">MTTVDPLSDTALAHSLDGGFTSRHADVDGVRLHYVSGGDGDGDPLILLGGWPQTWWQWNKVMPALARRRRVIAVDLRGMGSSSKPEGGYDKRTMARDVHALAEHLGLARVDIAGHDIGAMVAYAHAALFPGATGRICLLDVPHPDGDWSSFTLLPGPHQYVEPDRASVSGSYLWWFALNQVQGLPEALLEGRYRLLSDWLFDHSAKDPASIDERSRQVYGRAYSTADAIRSGNAWYRAFNTDIEHERDYGKVEAPLLALGGDESNYAYLRDVMPSKGADVRVAEIADCGHYLPEEQPEAVVDALESFLR</sequence>
<dbReference type="InterPro" id="IPR000073">
    <property type="entry name" value="AB_hydrolase_1"/>
</dbReference>
<gene>
    <name evidence="3" type="ORF">Q8A49_02365</name>
</gene>
<dbReference type="Gene3D" id="3.40.50.1820">
    <property type="entry name" value="alpha/beta hydrolase"/>
    <property type="match status" value="1"/>
</dbReference>
<proteinExistence type="predicted"/>
<protein>
    <submittedName>
        <fullName evidence="3">Alpha/beta hydrolase</fullName>
    </submittedName>
</protein>
<feature type="domain" description="AB hydrolase-1" evidence="2">
    <location>
        <begin position="44"/>
        <end position="149"/>
    </location>
</feature>
<evidence type="ECO:0000313" key="4">
    <source>
        <dbReference type="Proteomes" id="UP001348641"/>
    </source>
</evidence>
<organism evidence="3 4">
    <name type="scientific">Nocardiopsis tropica</name>
    <dbReference type="NCBI Taxonomy" id="109330"/>
    <lineage>
        <taxon>Bacteria</taxon>
        <taxon>Bacillati</taxon>
        <taxon>Actinomycetota</taxon>
        <taxon>Actinomycetes</taxon>
        <taxon>Streptosporangiales</taxon>
        <taxon>Nocardiopsidaceae</taxon>
        <taxon>Nocardiopsis</taxon>
    </lineage>
</organism>